<dbReference type="GO" id="GO:0016705">
    <property type="term" value="F:oxidoreductase activity, acting on paired donors, with incorporation or reduction of molecular oxygen"/>
    <property type="evidence" value="ECO:0007669"/>
    <property type="project" value="InterPro"/>
</dbReference>
<reference evidence="10" key="1">
    <citation type="submission" date="2020-08" db="EMBL/GenBank/DDBJ databases">
        <title>Multicomponent nature underlies the extraordinary mechanical properties of spider dragline silk.</title>
        <authorList>
            <person name="Kono N."/>
            <person name="Nakamura H."/>
            <person name="Mori M."/>
            <person name="Yoshida Y."/>
            <person name="Ohtoshi R."/>
            <person name="Malay A.D."/>
            <person name="Moran D.A.P."/>
            <person name="Tomita M."/>
            <person name="Numata K."/>
            <person name="Arakawa K."/>
        </authorList>
    </citation>
    <scope>NUCLEOTIDE SEQUENCE</scope>
</reference>
<dbReference type="PRINTS" id="PR00465">
    <property type="entry name" value="EP450IV"/>
</dbReference>
<dbReference type="InterPro" id="IPR017972">
    <property type="entry name" value="Cyt_P450_CS"/>
</dbReference>
<dbReference type="AlphaFoldDB" id="A0A8X6YFK5"/>
<evidence type="ECO:0000256" key="3">
    <source>
        <dbReference type="ARBA" id="ARBA00022617"/>
    </source>
</evidence>
<comment type="cofactor">
    <cofactor evidence="9">
        <name>heme</name>
        <dbReference type="ChEBI" id="CHEBI:30413"/>
    </cofactor>
</comment>
<keyword evidence="3 9" id="KW-0349">Heme</keyword>
<dbReference type="PROSITE" id="PS00086">
    <property type="entry name" value="CYTOCHROME_P450"/>
    <property type="match status" value="1"/>
</dbReference>
<dbReference type="OrthoDB" id="2789670at2759"/>
<dbReference type="GO" id="GO:0005506">
    <property type="term" value="F:iron ion binding"/>
    <property type="evidence" value="ECO:0007669"/>
    <property type="project" value="InterPro"/>
</dbReference>
<keyword evidence="6 9" id="KW-0408">Iron</keyword>
<feature type="binding site" description="axial binding residue" evidence="9">
    <location>
        <position position="508"/>
    </location>
    <ligand>
        <name>heme</name>
        <dbReference type="ChEBI" id="CHEBI:30413"/>
    </ligand>
    <ligandPart>
        <name>Fe</name>
        <dbReference type="ChEBI" id="CHEBI:18248"/>
    </ligandPart>
</feature>
<comment type="similarity">
    <text evidence="2">Belongs to the cytochrome P450 family.</text>
</comment>
<evidence type="ECO:0000256" key="1">
    <source>
        <dbReference type="ARBA" id="ARBA00003690"/>
    </source>
</evidence>
<dbReference type="CDD" id="cd11055">
    <property type="entry name" value="CYP3A-like"/>
    <property type="match status" value="1"/>
</dbReference>
<keyword evidence="11" id="KW-1185">Reference proteome</keyword>
<comment type="function">
    <text evidence="8">Cytochromes P450 are a group of heme-thiolate monooxygenases. They oxidize a variety of structurally unrelated compounds, including steroids, fatty acids, and xenobiotics.</text>
</comment>
<accession>A0A8X6YFK5</accession>
<dbReference type="GO" id="GO:0020037">
    <property type="term" value="F:heme binding"/>
    <property type="evidence" value="ECO:0007669"/>
    <property type="project" value="InterPro"/>
</dbReference>
<protein>
    <recommendedName>
        <fullName evidence="12">Cytochrome P450</fullName>
    </recommendedName>
</protein>
<dbReference type="SUPFAM" id="SSF48264">
    <property type="entry name" value="Cytochrome P450"/>
    <property type="match status" value="1"/>
</dbReference>
<evidence type="ECO:0000313" key="11">
    <source>
        <dbReference type="Proteomes" id="UP000886998"/>
    </source>
</evidence>
<comment type="caution">
    <text evidence="10">The sequence shown here is derived from an EMBL/GenBank/DDBJ whole genome shotgun (WGS) entry which is preliminary data.</text>
</comment>
<evidence type="ECO:0000313" key="10">
    <source>
        <dbReference type="EMBL" id="GFY68669.1"/>
    </source>
</evidence>
<dbReference type="EMBL" id="BMAV01017186">
    <property type="protein sequence ID" value="GFY68669.1"/>
    <property type="molecule type" value="Genomic_DNA"/>
</dbReference>
<evidence type="ECO:0000256" key="5">
    <source>
        <dbReference type="ARBA" id="ARBA00023002"/>
    </source>
</evidence>
<evidence type="ECO:0000256" key="4">
    <source>
        <dbReference type="ARBA" id="ARBA00022723"/>
    </source>
</evidence>
<dbReference type="Proteomes" id="UP000886998">
    <property type="component" value="Unassembled WGS sequence"/>
</dbReference>
<dbReference type="InterPro" id="IPR036396">
    <property type="entry name" value="Cyt_P450_sf"/>
</dbReference>
<gene>
    <name evidence="10" type="primary">Cyp3a2</name>
    <name evidence="10" type="ORF">TNIN_240211</name>
</gene>
<dbReference type="PANTHER" id="PTHR24302:SF15">
    <property type="entry name" value="FATTY-ACID PEROXYGENASE"/>
    <property type="match status" value="1"/>
</dbReference>
<keyword evidence="5" id="KW-0560">Oxidoreductase</keyword>
<dbReference type="Gene3D" id="1.10.630.10">
    <property type="entry name" value="Cytochrome P450"/>
    <property type="match status" value="2"/>
</dbReference>
<evidence type="ECO:0008006" key="12">
    <source>
        <dbReference type="Google" id="ProtNLM"/>
    </source>
</evidence>
<dbReference type="InterPro" id="IPR001128">
    <property type="entry name" value="Cyt_P450"/>
</dbReference>
<dbReference type="GO" id="GO:0008395">
    <property type="term" value="F:steroid hydroxylase activity"/>
    <property type="evidence" value="ECO:0007669"/>
    <property type="project" value="TreeGrafter"/>
</dbReference>
<keyword evidence="7" id="KW-0503">Monooxygenase</keyword>
<evidence type="ECO:0000256" key="9">
    <source>
        <dbReference type="PIRSR" id="PIRSR602403-1"/>
    </source>
</evidence>
<proteinExistence type="inferred from homology"/>
<evidence type="ECO:0000256" key="7">
    <source>
        <dbReference type="ARBA" id="ARBA00023033"/>
    </source>
</evidence>
<sequence length="784" mass="90379">MVQEWINNLCLEDNSRENIYEENGNAHFIDAPVSEIAVLDNTESTNKFLVDTVEKPKIPKQLTPFKISTTPSEEKTDVLSDIGKESLVDTSEKYISRNDDYWKKKGVLHIPRANYYSMYKEVKEKGMAEILKNSLKPYGRRVVGSFDFSTPTITIAEPDLLRDILVKDFHLFPLRRDMPGGDALGEKMVAHVSGEDWKRIRTIITPAFTSRRMRQMGSIINECSETVLEVCEKHCERDEPVDCKRIFGAFTMDVIARSAFGTKIDSHNDPDNEFVSRVRKVFLDITFLRMMTVFLVPWWVFRLIPFIENPLKMDSDDFFKNATQSVIKKRKESGRRFNDFLQILMDCSDENAQSVSQEAFEDETDRFGSITNSALLPNAKYKKLSEVEVLAQCVLFFMVGYETTATTEMSYDAVRDMKILDAVVSETLRKHPPLLLAERTAVEDYVLGDTGIELEKGMRVIIPIYTMHYDPDFFQDPETFNPERFMDGYEPKHPQYAYLPFGAGPRNCLGMRFALLEIKLCITNILRHYRIKPLPTTKVPLDTRKALFFLTVTEKGFALKKSETVYSSFGCVFHYEAFPLVHLSNLIQLGYALFCDFVDVLCCLFLFLDRLFHSEQKTTDIYILDAETFRRHIENNLKFQKWIINLCLEDHLHEAIYEENGNGNFIDATVSEIAIWINTEGAHKLLVDTVEKPKTPKQLTIFKISTTPSEAKTDVLLDISKESTVDTLEKSCSNEKGDALNFTNADFEVEEPELIEIFKKAIVINDWLPDLFNEKYHFLSYFNC</sequence>
<evidence type="ECO:0000256" key="6">
    <source>
        <dbReference type="ARBA" id="ARBA00023004"/>
    </source>
</evidence>
<name>A0A8X6YFK5_9ARAC</name>
<dbReference type="InterPro" id="IPR050705">
    <property type="entry name" value="Cytochrome_P450_3A"/>
</dbReference>
<keyword evidence="4 9" id="KW-0479">Metal-binding</keyword>
<comment type="function">
    <text evidence="1">May be involved in the metabolism of insect hormones and in the breakdown of synthetic insecticides.</text>
</comment>
<evidence type="ECO:0000256" key="8">
    <source>
        <dbReference type="ARBA" id="ARBA00043906"/>
    </source>
</evidence>
<dbReference type="PANTHER" id="PTHR24302">
    <property type="entry name" value="CYTOCHROME P450 FAMILY 3"/>
    <property type="match status" value="1"/>
</dbReference>
<dbReference type="Pfam" id="PF00067">
    <property type="entry name" value="p450"/>
    <property type="match status" value="2"/>
</dbReference>
<dbReference type="InterPro" id="IPR002403">
    <property type="entry name" value="Cyt_P450_E_grp-IV"/>
</dbReference>
<dbReference type="GO" id="GO:0005789">
    <property type="term" value="C:endoplasmic reticulum membrane"/>
    <property type="evidence" value="ECO:0007669"/>
    <property type="project" value="UniProtKB-SubCell"/>
</dbReference>
<evidence type="ECO:0000256" key="2">
    <source>
        <dbReference type="ARBA" id="ARBA00010617"/>
    </source>
</evidence>
<dbReference type="PRINTS" id="PR00385">
    <property type="entry name" value="P450"/>
</dbReference>
<organism evidence="10 11">
    <name type="scientific">Trichonephila inaurata madagascariensis</name>
    <dbReference type="NCBI Taxonomy" id="2747483"/>
    <lineage>
        <taxon>Eukaryota</taxon>
        <taxon>Metazoa</taxon>
        <taxon>Ecdysozoa</taxon>
        <taxon>Arthropoda</taxon>
        <taxon>Chelicerata</taxon>
        <taxon>Arachnida</taxon>
        <taxon>Araneae</taxon>
        <taxon>Araneomorphae</taxon>
        <taxon>Entelegynae</taxon>
        <taxon>Araneoidea</taxon>
        <taxon>Nephilidae</taxon>
        <taxon>Trichonephila</taxon>
        <taxon>Trichonephila inaurata</taxon>
    </lineage>
</organism>